<feature type="compositionally biased region" description="Low complexity" evidence="2">
    <location>
        <begin position="16"/>
        <end position="33"/>
    </location>
</feature>
<gene>
    <name evidence="3" type="ORF">IL334_005279</name>
</gene>
<feature type="coiled-coil region" evidence="1">
    <location>
        <begin position="223"/>
        <end position="331"/>
    </location>
</feature>
<organism evidence="3 4">
    <name type="scientific">Kwoniella shivajii</name>
    <dbReference type="NCBI Taxonomy" id="564305"/>
    <lineage>
        <taxon>Eukaryota</taxon>
        <taxon>Fungi</taxon>
        <taxon>Dikarya</taxon>
        <taxon>Basidiomycota</taxon>
        <taxon>Agaricomycotina</taxon>
        <taxon>Tremellomycetes</taxon>
        <taxon>Tremellales</taxon>
        <taxon>Cryptococcaceae</taxon>
        <taxon>Kwoniella</taxon>
    </lineage>
</organism>
<keyword evidence="1" id="KW-0175">Coiled coil</keyword>
<dbReference type="GeneID" id="87957410"/>
<name>A0ABZ1D2Q3_9TREE</name>
<sequence length="345" mass="39389">MQFTEVLPTCHSPLRSASPSSPTMSQSSWSVLDDVTDTDSSEDDASAPAASDSVILQQTPPLTSLDVPDALSICRSRIADLEKQVNILKGQVSEYAFTSQNQSEEITEVRSKLNNLEEEKRYSSVELDPQTKSQEDAIMYLEHQLAEEKIKTLGNRLDQIDKKICQELDMSPNELKLVEMTEEIKSLTAEQDQLVSGMENRYQSMSDKLSKQVSLNSDLKYINENLNTTIDFLKKEIERLGGNSTNLEKFNSTIDVLKKENHKLLKQNQEYVKEERKKEIEYQNHTEMLRTENEDLKKKNQKLSKVFEKSKGELEDEYEELEKSRNDVVRLEPLAGELENAGKEA</sequence>
<dbReference type="RefSeq" id="XP_062793043.1">
    <property type="nucleotide sequence ID" value="XM_062936992.1"/>
</dbReference>
<evidence type="ECO:0000313" key="4">
    <source>
        <dbReference type="Proteomes" id="UP001329825"/>
    </source>
</evidence>
<feature type="region of interest" description="Disordered" evidence="2">
    <location>
        <begin position="1"/>
        <end position="57"/>
    </location>
</feature>
<reference evidence="3 4" key="1">
    <citation type="submission" date="2024-01" db="EMBL/GenBank/DDBJ databases">
        <title>Comparative genomics of Cryptococcus and Kwoniella reveals pathogenesis evolution and contrasting modes of karyotype evolution via chromosome fusion or intercentromeric recombination.</title>
        <authorList>
            <person name="Coelho M.A."/>
            <person name="David-Palma M."/>
            <person name="Shea T."/>
            <person name="Bowers K."/>
            <person name="McGinley-Smith S."/>
            <person name="Mohammad A.W."/>
            <person name="Gnirke A."/>
            <person name="Yurkov A.M."/>
            <person name="Nowrousian M."/>
            <person name="Sun S."/>
            <person name="Cuomo C.A."/>
            <person name="Heitman J."/>
        </authorList>
    </citation>
    <scope>NUCLEOTIDE SEQUENCE [LARGE SCALE GENOMIC DNA]</scope>
    <source>
        <strain evidence="3">CBS 11374</strain>
    </source>
</reference>
<dbReference type="EMBL" id="CP141887">
    <property type="protein sequence ID" value="WRT68303.1"/>
    <property type="molecule type" value="Genomic_DNA"/>
</dbReference>
<dbReference type="Proteomes" id="UP001329825">
    <property type="component" value="Chromosome 7"/>
</dbReference>
<feature type="compositionally biased region" description="Acidic residues" evidence="2">
    <location>
        <begin position="34"/>
        <end position="45"/>
    </location>
</feature>
<evidence type="ECO:0000256" key="2">
    <source>
        <dbReference type="SAM" id="MobiDB-lite"/>
    </source>
</evidence>
<proteinExistence type="predicted"/>
<protein>
    <submittedName>
        <fullName evidence="3">Uncharacterized protein</fullName>
    </submittedName>
</protein>
<evidence type="ECO:0000256" key="1">
    <source>
        <dbReference type="SAM" id="Coils"/>
    </source>
</evidence>
<keyword evidence="4" id="KW-1185">Reference proteome</keyword>
<evidence type="ECO:0000313" key="3">
    <source>
        <dbReference type="EMBL" id="WRT68303.1"/>
    </source>
</evidence>
<accession>A0ABZ1D2Q3</accession>